<dbReference type="EMBL" id="AL590842">
    <property type="protein sequence ID" value="CAL18941.1"/>
    <property type="molecule type" value="Genomic_DNA"/>
</dbReference>
<dbReference type="GO" id="GO:0015627">
    <property type="term" value="C:type II protein secretion system complex"/>
    <property type="evidence" value="ECO:0000318"/>
    <property type="project" value="GO_Central"/>
</dbReference>
<dbReference type="GO" id="GO:0009306">
    <property type="term" value="P:protein secretion"/>
    <property type="evidence" value="ECO:0000318"/>
    <property type="project" value="GO_Central"/>
</dbReference>
<dbReference type="InterPro" id="IPR005644">
    <property type="entry name" value="NolW-like"/>
</dbReference>
<dbReference type="PANTHER" id="PTHR30332">
    <property type="entry name" value="PROBABLE GENERAL SECRETION PATHWAY PROTEIN D"/>
    <property type="match status" value="1"/>
</dbReference>
<dbReference type="HAMAP" id="MF_02219">
    <property type="entry name" value="Type_III_secretin"/>
    <property type="match status" value="1"/>
</dbReference>
<organism evidence="15 16">
    <name type="scientific">Yersinia pestis</name>
    <dbReference type="NCBI Taxonomy" id="632"/>
    <lineage>
        <taxon>Bacteria</taxon>
        <taxon>Pseudomonadati</taxon>
        <taxon>Pseudomonadota</taxon>
        <taxon>Gammaproteobacteria</taxon>
        <taxon>Enterobacterales</taxon>
        <taxon>Yersiniaceae</taxon>
        <taxon>Yersinia</taxon>
    </lineage>
</organism>
<evidence type="ECO:0000259" key="12">
    <source>
        <dbReference type="Pfam" id="PF00263"/>
    </source>
</evidence>
<evidence type="ECO:0000256" key="10">
    <source>
        <dbReference type="HAMAP-Rule" id="MF_02219"/>
    </source>
</evidence>
<dbReference type="IntAct" id="A0A380PJN0">
    <property type="interactions" value="1"/>
</dbReference>
<evidence type="ECO:0000256" key="5">
    <source>
        <dbReference type="ARBA" id="ARBA00022927"/>
    </source>
</evidence>
<gene>
    <name evidence="10" type="primary">sctC</name>
    <name evidence="15" type="ordered locus">YPO0257</name>
</gene>
<evidence type="ECO:0000256" key="1">
    <source>
        <dbReference type="ARBA" id="ARBA00004442"/>
    </source>
</evidence>
<evidence type="ECO:0000256" key="4">
    <source>
        <dbReference type="ARBA" id="ARBA00022729"/>
    </source>
</evidence>
<dbReference type="AlphaFoldDB" id="A0A380PJN0"/>
<evidence type="ECO:0000259" key="13">
    <source>
        <dbReference type="Pfam" id="PF03958"/>
    </source>
</evidence>
<keyword evidence="8 10" id="KW-0472">Membrane</keyword>
<keyword evidence="3 10" id="KW-0813">Transport</keyword>
<comment type="similarity">
    <text evidence="2 10">Belongs to the bacterial secretin family. T3SS SctC subfamily.</text>
</comment>
<evidence type="ECO:0000256" key="7">
    <source>
        <dbReference type="ARBA" id="ARBA00023026"/>
    </source>
</evidence>
<dbReference type="PATRIC" id="fig|214092.21.peg.487"/>
<keyword evidence="6 10" id="KW-0811">Translocation</keyword>
<keyword evidence="9 10" id="KW-0998">Cell outer membrane</keyword>
<dbReference type="PRINTS" id="PR01337">
    <property type="entry name" value="TYPE3OMGPROT"/>
</dbReference>
<evidence type="ECO:0000256" key="9">
    <source>
        <dbReference type="ARBA" id="ARBA00023237"/>
    </source>
</evidence>
<accession>Q74XK8</accession>
<dbReference type="NCBIfam" id="TIGR02516">
    <property type="entry name" value="type_III_yscC"/>
    <property type="match status" value="1"/>
</dbReference>
<reference evidence="15 16" key="1">
    <citation type="journal article" date="2001" name="Nature">
        <title>Genome sequence of Yersinia pestis, the causative agent of plague.</title>
        <authorList>
            <person name="Parkhill J."/>
            <person name="Wren B.W."/>
            <person name="Thomson N.R."/>
            <person name="Titball R.W."/>
            <person name="Holden M.T.G."/>
            <person name="Prentice M.B."/>
            <person name="Sebaihia M."/>
            <person name="James K.D."/>
            <person name="Churcher C."/>
            <person name="Mungall K.L."/>
            <person name="Baker S."/>
            <person name="Basham D."/>
            <person name="Bentley S.D."/>
            <person name="Brooks K."/>
            <person name="Cerdeno-Tarraga A.M."/>
            <person name="Chillingworth T."/>
            <person name="Cronin A."/>
            <person name="Davies R.M."/>
            <person name="Davis P."/>
            <person name="Dougan G."/>
            <person name="Feltwell T."/>
            <person name="Hamlin N."/>
            <person name="Holroyd S."/>
            <person name="Jagels K."/>
            <person name="Leather S."/>
            <person name="Karlyshev A.V."/>
            <person name="Moule S."/>
            <person name="Oyston P.C.F."/>
            <person name="Quail M."/>
            <person name="Rutherford K."/>
            <person name="Simmonds M."/>
            <person name="Skelton J."/>
            <person name="Stevens K."/>
            <person name="Whitehead S."/>
            <person name="Barrell B.G."/>
        </authorList>
    </citation>
    <scope>NUCLEOTIDE SEQUENCE [LARGE SCALE GENOMIC DNA]</scope>
    <source>
        <strain evidence="16">CO-92 / Biovar Orientalis</strain>
    </source>
</reference>
<evidence type="ECO:0000256" key="2">
    <source>
        <dbReference type="ARBA" id="ARBA00007032"/>
    </source>
</evidence>
<dbReference type="GO" id="GO:0009279">
    <property type="term" value="C:cell outer membrane"/>
    <property type="evidence" value="ECO:0007669"/>
    <property type="project" value="UniProtKB-SubCell"/>
</dbReference>
<dbReference type="PROSITE" id="PS00875">
    <property type="entry name" value="T2SP_D"/>
    <property type="match status" value="1"/>
</dbReference>
<dbReference type="OMA" id="QYNGAGN"/>
<sequence>MIVGLRQKPYLNLRNYKWMSLIYIMRKITGLILLFFATLLPYGKFSYVKAIPWQGEPFFIYSRGMTVSELLKDLGMNYGIPVVISSEINEHFTGKIRDKTPEKILSELAGRYNITWYYDGETLYFYPVQSIKREFISPDGLAANTLVKYLQRGDVLAGKNCAIKAIPHLDTLEVKGVPICIERVKSVSKMLSEQVRHQNQNKETVKVFPLKYASAADSDYQYRDQNVRLPGLVSVLRELNQGNNLPLAGGNQPDGNQASSPVFSADPRQNAVIIRDRQANMPIYRSLITQLDQRPIQIEISVTIIDVDAGDISQLGVDWSASASIGGTGVSFNSTFAKNNAEGFSTVIGDTGNFMVRLNALQKNSRARILSQPSVVTLNNIQAVLDKNVTFYTKLQGEKVAKLESVTSGSLLRVTPRMIETEGVQEVLLNLNIQDGQQQASTNSNEPLPEIRNSDISTQATLQVGQSLLLGGFIQDTQIESQNKIPLLGDIPLLGGLFRSTDKQSHSVVRLFLIKAVPVNAGE</sequence>
<dbReference type="Gene3D" id="3.55.50.30">
    <property type="match status" value="1"/>
</dbReference>
<dbReference type="InterPro" id="IPR004846">
    <property type="entry name" value="T2SS/T3SS_dom"/>
</dbReference>
<feature type="domain" description="Type II/III secretion system secretin-like" evidence="12">
    <location>
        <begin position="360"/>
        <end position="516"/>
    </location>
</feature>
<accession>A0A380PJN0</accession>
<name>A0A380PJN0_YERPE</name>
<evidence type="ECO:0000256" key="11">
    <source>
        <dbReference type="RuleBase" id="RU004004"/>
    </source>
</evidence>
<comment type="function">
    <text evidence="10">Component of the type III secretion system (T3SS), also called injectisome, which is used to inject bacterial effector proteins into eukaryotic host cells. Forms a ring-shaped multimeric structure with an apparent central pore in the outer membrane.</text>
</comment>
<dbReference type="InterPro" id="IPR004845">
    <property type="entry name" value="T2SS_GspD_CS"/>
</dbReference>
<evidence type="ECO:0000256" key="3">
    <source>
        <dbReference type="ARBA" id="ARBA00022448"/>
    </source>
</evidence>
<feature type="domain" description="SPI-1 type 3 secretion system secretin N0" evidence="14">
    <location>
        <begin position="66"/>
        <end position="126"/>
    </location>
</feature>
<accession>A0A384K9K8</accession>
<dbReference type="InterPro" id="IPR038591">
    <property type="entry name" value="NolW-like_sf"/>
</dbReference>
<accession>A0A0H2W2C2</accession>
<dbReference type="Pfam" id="PF00263">
    <property type="entry name" value="Secretin"/>
    <property type="match status" value="1"/>
</dbReference>
<dbReference type="InterPro" id="IPR003522">
    <property type="entry name" value="T3SS_OM_pore_YscC"/>
</dbReference>
<dbReference type="GO" id="GO:0030254">
    <property type="term" value="P:protein secretion by the type III secretion system"/>
    <property type="evidence" value="ECO:0007669"/>
    <property type="project" value="UniProtKB-UniRule"/>
</dbReference>
<dbReference type="Pfam" id="PF03958">
    <property type="entry name" value="Secretin_N"/>
    <property type="match status" value="1"/>
</dbReference>
<evidence type="ECO:0000256" key="6">
    <source>
        <dbReference type="ARBA" id="ARBA00023010"/>
    </source>
</evidence>
<evidence type="ECO:0000313" key="15">
    <source>
        <dbReference type="EMBL" id="CAL18941.1"/>
    </source>
</evidence>
<keyword evidence="7" id="KW-0843">Virulence</keyword>
<evidence type="ECO:0000259" key="14">
    <source>
        <dbReference type="Pfam" id="PF21304"/>
    </source>
</evidence>
<keyword evidence="4 10" id="KW-0732">Signal</keyword>
<dbReference type="PIR" id="AC0032">
    <property type="entry name" value="AC0032"/>
</dbReference>
<evidence type="ECO:0000256" key="8">
    <source>
        <dbReference type="ARBA" id="ARBA00023136"/>
    </source>
</evidence>
<dbReference type="Gene3D" id="3.30.1370.120">
    <property type="match status" value="2"/>
</dbReference>
<keyword evidence="16" id="KW-1185">Reference proteome</keyword>
<keyword evidence="5 10" id="KW-0653">Protein transport</keyword>
<accession>A0A2U2GZC0</accession>
<dbReference type="PANTHER" id="PTHR30332:SF4">
    <property type="entry name" value="TYPE 3 SECRETION SYSTEM SECRETIN"/>
    <property type="match status" value="1"/>
</dbReference>
<protein>
    <recommendedName>
        <fullName evidence="10">Type 3 secretion system secretin</fullName>
        <shortName evidence="10">T3SS secretin</shortName>
    </recommendedName>
</protein>
<dbReference type="NCBIfam" id="NF011873">
    <property type="entry name" value="PRK15346.1"/>
    <property type="match status" value="1"/>
</dbReference>
<dbReference type="OrthoDB" id="9779724at2"/>
<dbReference type="InterPro" id="IPR049034">
    <property type="entry name" value="T3S_SPI-1_N0"/>
</dbReference>
<accession>Q7CKS5</accession>
<feature type="domain" description="NolW-like" evidence="13">
    <location>
        <begin position="205"/>
        <end position="297"/>
    </location>
</feature>
<evidence type="ECO:0000313" key="16">
    <source>
        <dbReference type="Proteomes" id="UP000000815"/>
    </source>
</evidence>
<dbReference type="GO" id="GO:0030257">
    <property type="term" value="C:type III protein secretion system complex"/>
    <property type="evidence" value="ECO:0007669"/>
    <property type="project" value="UniProtKB-UniRule"/>
</dbReference>
<comment type="subunit">
    <text evidence="10">The core secretion machinery of the T3SS is composed of approximately 20 different proteins, including cytoplasmic components, a base, an export apparatus and a needle. This subunit is part of the base, which anchors the injectisome in the bacterial cell envelope. Forms a stable homooligomeric complex.</text>
</comment>
<dbReference type="Proteomes" id="UP000000815">
    <property type="component" value="Chromosome"/>
</dbReference>
<proteinExistence type="inferred from homology"/>
<dbReference type="Pfam" id="PF21304">
    <property type="entry name" value="T3S_SPI-1_N0"/>
    <property type="match status" value="1"/>
</dbReference>
<comment type="subcellular location">
    <subcellularLocation>
        <location evidence="1 10 11">Cell outer membrane</location>
    </subcellularLocation>
</comment>
<dbReference type="KEGG" id="ype:YPO0257"/>
<dbReference type="InterPro" id="IPR050810">
    <property type="entry name" value="Bact_Secretion_Sys_Channel"/>
</dbReference>